<dbReference type="Pfam" id="PF03746">
    <property type="entry name" value="LamB_YcsF"/>
    <property type="match status" value="1"/>
</dbReference>
<protein>
    <recommendedName>
        <fullName evidence="1">5-oxoprolinase subunit A</fullName>
        <shortName evidence="1">5-OPase subunit A</shortName>
        <ecNumber evidence="1">3.5.2.9</ecNumber>
    </recommendedName>
    <alternativeName>
        <fullName evidence="1">5-oxoprolinase (ATP-hydrolyzing) subunit A</fullName>
    </alternativeName>
</protein>
<keyword evidence="3" id="KW-1185">Reference proteome</keyword>
<keyword evidence="1" id="KW-0378">Hydrolase</keyword>
<dbReference type="PANTHER" id="PTHR30292">
    <property type="entry name" value="UNCHARACTERIZED PROTEIN YBGL-RELATED"/>
    <property type="match status" value="1"/>
</dbReference>
<comment type="function">
    <text evidence="1">Catalyzes the cleavage of 5-oxoproline to form L-glutamate coupled to the hydrolysis of ATP to ADP and inorganic phosphate.</text>
</comment>
<dbReference type="HAMAP" id="MF_00691">
    <property type="entry name" value="PxpA"/>
    <property type="match status" value="1"/>
</dbReference>
<dbReference type="Proteomes" id="UP001519289">
    <property type="component" value="Unassembled WGS sequence"/>
</dbReference>
<comment type="catalytic activity">
    <reaction evidence="1">
        <text>5-oxo-L-proline + ATP + 2 H2O = L-glutamate + ADP + phosphate + H(+)</text>
        <dbReference type="Rhea" id="RHEA:10348"/>
        <dbReference type="ChEBI" id="CHEBI:15377"/>
        <dbReference type="ChEBI" id="CHEBI:15378"/>
        <dbReference type="ChEBI" id="CHEBI:29985"/>
        <dbReference type="ChEBI" id="CHEBI:30616"/>
        <dbReference type="ChEBI" id="CHEBI:43474"/>
        <dbReference type="ChEBI" id="CHEBI:58402"/>
        <dbReference type="ChEBI" id="CHEBI:456216"/>
        <dbReference type="EC" id="3.5.2.9"/>
    </reaction>
</comment>
<dbReference type="PANTHER" id="PTHR30292:SF0">
    <property type="entry name" value="5-OXOPROLINASE SUBUNIT A"/>
    <property type="match status" value="1"/>
</dbReference>
<gene>
    <name evidence="1" type="primary">pxpA</name>
    <name evidence="2" type="ORF">J2Z79_002035</name>
</gene>
<proteinExistence type="inferred from homology"/>
<dbReference type="InterPro" id="IPR005501">
    <property type="entry name" value="LamB/YcsF/PxpA-like"/>
</dbReference>
<dbReference type="NCBIfam" id="NF003814">
    <property type="entry name" value="PRK05406.1-3"/>
    <property type="match status" value="1"/>
</dbReference>
<dbReference type="InterPro" id="IPR011330">
    <property type="entry name" value="Glyco_hydro/deAcase_b/a-brl"/>
</dbReference>
<reference evidence="2 3" key="1">
    <citation type="submission" date="2021-03" db="EMBL/GenBank/DDBJ databases">
        <title>Genomic Encyclopedia of Type Strains, Phase IV (KMG-IV): sequencing the most valuable type-strain genomes for metagenomic binning, comparative biology and taxonomic classification.</title>
        <authorList>
            <person name="Goeker M."/>
        </authorList>
    </citation>
    <scope>NUCLEOTIDE SEQUENCE [LARGE SCALE GENOMIC DNA]</scope>
    <source>
        <strain evidence="2 3">DSM 27138</strain>
    </source>
</reference>
<keyword evidence="1" id="KW-0547">Nucleotide-binding</keyword>
<dbReference type="Gene3D" id="3.20.20.370">
    <property type="entry name" value="Glycoside hydrolase/deacetylase"/>
    <property type="match status" value="1"/>
</dbReference>
<dbReference type="EMBL" id="JAGGLG010000015">
    <property type="protein sequence ID" value="MBP2018620.1"/>
    <property type="molecule type" value="Genomic_DNA"/>
</dbReference>
<dbReference type="EC" id="3.5.2.9" evidence="1"/>
<comment type="subunit">
    <text evidence="1">Forms a complex composed of PxpA, PxpB and PxpC.</text>
</comment>
<name>A0ABS4JSX3_9FIRM</name>
<evidence type="ECO:0000313" key="2">
    <source>
        <dbReference type="EMBL" id="MBP2018620.1"/>
    </source>
</evidence>
<sequence length="254" mass="26384">MTRIDLNCDMGESFGAYTIGADEEIMPLVSSANIACGFHGGDPLVMRRAVRLARKHGVAVGAHPGYRDLAGFGRRSIACSPDEIYGDVLYQIGALAAFCKTEGVALRHVKPHGALYNTAAVDPAVARAIAAAVADFDRGLFLFAPPGSALEEAGAAAGLRVVREAFADRRYAADGTLLPRSRPGSVLRDPGEAAAQACQVACAGTVTAATGEEVPVAARTICVHGDHDGAVERLRRIRESLAAAGVEVAAPHLD</sequence>
<dbReference type="SUPFAM" id="SSF88713">
    <property type="entry name" value="Glycoside hydrolase/deacetylase"/>
    <property type="match status" value="1"/>
</dbReference>
<dbReference type="NCBIfam" id="NF003816">
    <property type="entry name" value="PRK05406.1-5"/>
    <property type="match status" value="1"/>
</dbReference>
<accession>A0ABS4JSX3</accession>
<dbReference type="RefSeq" id="WP_209466747.1">
    <property type="nucleotide sequence ID" value="NZ_JAGGLG010000015.1"/>
</dbReference>
<keyword evidence="1" id="KW-0067">ATP-binding</keyword>
<evidence type="ECO:0000313" key="3">
    <source>
        <dbReference type="Proteomes" id="UP001519289"/>
    </source>
</evidence>
<dbReference type="CDD" id="cd10787">
    <property type="entry name" value="LamB_YcsF_like"/>
    <property type="match status" value="1"/>
</dbReference>
<comment type="caution">
    <text evidence="2">The sequence shown here is derived from an EMBL/GenBank/DDBJ whole genome shotgun (WGS) entry which is preliminary data.</text>
</comment>
<organism evidence="2 3">
    <name type="scientific">Symbiobacterium terraclitae</name>
    <dbReference type="NCBI Taxonomy" id="557451"/>
    <lineage>
        <taxon>Bacteria</taxon>
        <taxon>Bacillati</taxon>
        <taxon>Bacillota</taxon>
        <taxon>Clostridia</taxon>
        <taxon>Eubacteriales</taxon>
        <taxon>Symbiobacteriaceae</taxon>
        <taxon>Symbiobacterium</taxon>
    </lineage>
</organism>
<evidence type="ECO:0000256" key="1">
    <source>
        <dbReference type="HAMAP-Rule" id="MF_00691"/>
    </source>
</evidence>
<comment type="similarity">
    <text evidence="1">Belongs to the LamB/PxpA family.</text>
</comment>